<feature type="compositionally biased region" description="Basic and acidic residues" evidence="1">
    <location>
        <begin position="92"/>
        <end position="111"/>
    </location>
</feature>
<evidence type="ECO:0000313" key="2">
    <source>
        <dbReference type="EMBL" id="WNZ23581.1"/>
    </source>
</evidence>
<proteinExistence type="predicted"/>
<sequence>MNLVDFHCGWLIEIVPMATGYQAICYSPCRQRFVSNSQASELDAFYAAKQEIDYQLACRSLTQALQTLYEASCLHPDDWKRLQQSLTCTVKTESRPNRPRPNRKETTEEWF</sequence>
<reference evidence="2" key="1">
    <citation type="submission" date="2020-05" db="EMBL/GenBank/DDBJ databases">
        <authorList>
            <person name="Zhu T."/>
            <person name="Keshari N."/>
            <person name="Lu X."/>
        </authorList>
    </citation>
    <scope>NUCLEOTIDE SEQUENCE</scope>
    <source>
        <strain evidence="2">NK1-12</strain>
    </source>
</reference>
<dbReference type="AlphaFoldDB" id="A0AA97AI89"/>
<organism evidence="2">
    <name type="scientific">Leptolyngbya sp. NK1-12</name>
    <dbReference type="NCBI Taxonomy" id="2547451"/>
    <lineage>
        <taxon>Bacteria</taxon>
        <taxon>Bacillati</taxon>
        <taxon>Cyanobacteriota</taxon>
        <taxon>Cyanophyceae</taxon>
        <taxon>Leptolyngbyales</taxon>
        <taxon>Leptolyngbyaceae</taxon>
        <taxon>Leptolyngbya group</taxon>
        <taxon>Leptolyngbya</taxon>
    </lineage>
</organism>
<evidence type="ECO:0000256" key="1">
    <source>
        <dbReference type="SAM" id="MobiDB-lite"/>
    </source>
</evidence>
<dbReference type="EMBL" id="CP053586">
    <property type="protein sequence ID" value="WNZ23581.1"/>
    <property type="molecule type" value="Genomic_DNA"/>
</dbReference>
<protein>
    <submittedName>
        <fullName evidence="2">Uncharacterized protein</fullName>
    </submittedName>
</protein>
<feature type="region of interest" description="Disordered" evidence="1">
    <location>
        <begin position="90"/>
        <end position="111"/>
    </location>
</feature>
<gene>
    <name evidence="2" type="ORF">HJG54_12450</name>
</gene>
<name>A0AA97AI89_9CYAN</name>
<dbReference type="RefSeq" id="WP_316435283.1">
    <property type="nucleotide sequence ID" value="NZ_CP053586.1"/>
</dbReference>
<accession>A0AA97AI89</accession>